<dbReference type="SMART" id="SM00460">
    <property type="entry name" value="TGc"/>
    <property type="match status" value="1"/>
</dbReference>
<organism evidence="2 3">
    <name type="scientific">Protaetiibacter mangrovi</name>
    <dbReference type="NCBI Taxonomy" id="2970926"/>
    <lineage>
        <taxon>Bacteria</taxon>
        <taxon>Bacillati</taxon>
        <taxon>Actinomycetota</taxon>
        <taxon>Actinomycetes</taxon>
        <taxon>Micrococcales</taxon>
        <taxon>Microbacteriaceae</taxon>
        <taxon>Protaetiibacter</taxon>
    </lineage>
</organism>
<dbReference type="PANTHER" id="PTHR33490:SF12">
    <property type="entry name" value="BLL5557 PROTEIN"/>
    <property type="match status" value="1"/>
</dbReference>
<dbReference type="SUPFAM" id="SSF54001">
    <property type="entry name" value="Cysteine proteinases"/>
    <property type="match status" value="1"/>
</dbReference>
<reference evidence="2 3" key="1">
    <citation type="submission" date="2022-08" db="EMBL/GenBank/DDBJ databases">
        <authorList>
            <person name="Li F."/>
        </authorList>
    </citation>
    <scope>NUCLEOTIDE SEQUENCE [LARGE SCALE GENOMIC DNA]</scope>
    <source>
        <strain evidence="2 3">10F1B-8-1</strain>
    </source>
</reference>
<comment type="caution">
    <text evidence="2">The sequence shown here is derived from an EMBL/GenBank/DDBJ whole genome shotgun (WGS) entry which is preliminary data.</text>
</comment>
<dbReference type="Proteomes" id="UP001205337">
    <property type="component" value="Unassembled WGS sequence"/>
</dbReference>
<dbReference type="Gene3D" id="3.10.620.30">
    <property type="match status" value="1"/>
</dbReference>
<dbReference type="Pfam" id="PF01841">
    <property type="entry name" value="Transglut_core"/>
    <property type="match status" value="1"/>
</dbReference>
<protein>
    <submittedName>
        <fullName evidence="2">Transglutaminase family protein</fullName>
    </submittedName>
</protein>
<keyword evidence="3" id="KW-1185">Reference proteome</keyword>
<dbReference type="InterPro" id="IPR038765">
    <property type="entry name" value="Papain-like_cys_pep_sf"/>
</dbReference>
<dbReference type="InterPro" id="IPR002931">
    <property type="entry name" value="Transglutaminase-like"/>
</dbReference>
<evidence type="ECO:0000313" key="2">
    <source>
        <dbReference type="EMBL" id="MCS0500678.1"/>
    </source>
</evidence>
<accession>A0ABT1ZJ17</accession>
<dbReference type="RefSeq" id="WP_258799872.1">
    <property type="nucleotide sequence ID" value="NZ_JANTHX010000008.1"/>
</dbReference>
<dbReference type="PANTHER" id="PTHR33490">
    <property type="entry name" value="BLR5614 PROTEIN-RELATED"/>
    <property type="match status" value="1"/>
</dbReference>
<evidence type="ECO:0000259" key="1">
    <source>
        <dbReference type="SMART" id="SM00460"/>
    </source>
</evidence>
<sequence>MTPRREVRSSLTFEVHDPTAFVLAVSVAEGVPTTVETLRVALDGREIRPRPQREAHGTRLELFEATPGVLQLDYTATVVGRSAPASVDALDPVVYLRPSRYVQSDALTQRARDTFPGLEGWPLARAVGDWVHDHLDYTPAATSPTGGAVETLDAGAGVCRDFAHVTAAMLRALDHPARVVSVYAPQLDPMDLHAVVEVLVEGRWVVVDATRLAPRTGLVRIATGRDAADTAFETNTLADVELRAMSIDARADERLVDDHREPVELG</sequence>
<evidence type="ECO:0000313" key="3">
    <source>
        <dbReference type="Proteomes" id="UP001205337"/>
    </source>
</evidence>
<feature type="domain" description="Transglutaminase-like" evidence="1">
    <location>
        <begin position="151"/>
        <end position="211"/>
    </location>
</feature>
<dbReference type="EMBL" id="JANTHX010000008">
    <property type="protein sequence ID" value="MCS0500678.1"/>
    <property type="molecule type" value="Genomic_DNA"/>
</dbReference>
<dbReference type="Gene3D" id="2.60.40.2250">
    <property type="match status" value="1"/>
</dbReference>
<proteinExistence type="predicted"/>
<gene>
    <name evidence="2" type="ORF">NUH29_14090</name>
</gene>
<name>A0ABT1ZJ17_9MICO</name>